<feature type="transmembrane region" description="Helical" evidence="1">
    <location>
        <begin position="6"/>
        <end position="26"/>
    </location>
</feature>
<comment type="caution">
    <text evidence="2">The sequence shown here is derived from an EMBL/GenBank/DDBJ whole genome shotgun (WGS) entry which is preliminary data.</text>
</comment>
<dbReference type="Proteomes" id="UP001482513">
    <property type="component" value="Unassembled WGS sequence"/>
</dbReference>
<feature type="transmembrane region" description="Helical" evidence="1">
    <location>
        <begin position="33"/>
        <end position="54"/>
    </location>
</feature>
<protein>
    <submittedName>
        <fullName evidence="2">Uncharacterized protein</fullName>
    </submittedName>
</protein>
<dbReference type="RefSeq" id="WP_190704542.1">
    <property type="nucleotide sequence ID" value="NZ_JAMPKX010000011.1"/>
</dbReference>
<keyword evidence="1" id="KW-1133">Transmembrane helix</keyword>
<gene>
    <name evidence="2" type="ORF">NC992_20190</name>
</gene>
<keyword evidence="1" id="KW-0472">Membrane</keyword>
<dbReference type="InterPro" id="IPR054235">
    <property type="entry name" value="DUF6962"/>
</dbReference>
<dbReference type="EMBL" id="JAMPKX010000011">
    <property type="protein sequence ID" value="MEP0949210.1"/>
    <property type="molecule type" value="Genomic_DNA"/>
</dbReference>
<feature type="transmembrane region" description="Helical" evidence="1">
    <location>
        <begin position="96"/>
        <end position="119"/>
    </location>
</feature>
<keyword evidence="1" id="KW-0812">Transmembrane</keyword>
<evidence type="ECO:0000313" key="3">
    <source>
        <dbReference type="Proteomes" id="UP001482513"/>
    </source>
</evidence>
<feature type="transmembrane region" description="Helical" evidence="1">
    <location>
        <begin position="148"/>
        <end position="168"/>
    </location>
</feature>
<evidence type="ECO:0000256" key="1">
    <source>
        <dbReference type="SAM" id="Phobius"/>
    </source>
</evidence>
<dbReference type="Pfam" id="PF22285">
    <property type="entry name" value="DUF6962"/>
    <property type="match status" value="1"/>
</dbReference>
<keyword evidence="3" id="KW-1185">Reference proteome</keyword>
<accession>A0ABV0K8V6</accession>
<sequence length="204" mass="21756">MAEPITTLTDYAIALECLILAGLLLGQGGVQRLWAAAFTSVSGAALMGGIYHGFAHQMSLLQRIWLWQGMGIAVAIASFFTVVAAAMTLRRGRRRALLALATAKLALAIAAGFTLWGFALRVADYLSALLIVLLVQWLQRYRDPSAPVWLLAAIAFSGLGAIGLLIPWPGVSPLVVYHLVQMVALFCIYRSVAAKHQANAGVPG</sequence>
<feature type="transmembrane region" description="Helical" evidence="1">
    <location>
        <begin position="66"/>
        <end position="89"/>
    </location>
</feature>
<feature type="transmembrane region" description="Helical" evidence="1">
    <location>
        <begin position="174"/>
        <end position="192"/>
    </location>
</feature>
<feature type="transmembrane region" description="Helical" evidence="1">
    <location>
        <begin position="125"/>
        <end position="141"/>
    </location>
</feature>
<reference evidence="2 3" key="1">
    <citation type="submission" date="2022-04" db="EMBL/GenBank/DDBJ databases">
        <title>Positive selection, recombination, and allopatry shape intraspecific diversity of widespread and dominant cyanobacteria.</title>
        <authorList>
            <person name="Wei J."/>
            <person name="Shu W."/>
            <person name="Hu C."/>
        </authorList>
    </citation>
    <scope>NUCLEOTIDE SEQUENCE [LARGE SCALE GENOMIC DNA]</scope>
    <source>
        <strain evidence="2 3">DQ-A4</strain>
    </source>
</reference>
<evidence type="ECO:0000313" key="2">
    <source>
        <dbReference type="EMBL" id="MEP0949210.1"/>
    </source>
</evidence>
<name>A0ABV0K8V6_9CYAN</name>
<proteinExistence type="predicted"/>
<organism evidence="2 3">
    <name type="scientific">Leptolyngbya subtilissima DQ-A4</name>
    <dbReference type="NCBI Taxonomy" id="2933933"/>
    <lineage>
        <taxon>Bacteria</taxon>
        <taxon>Bacillati</taxon>
        <taxon>Cyanobacteriota</taxon>
        <taxon>Cyanophyceae</taxon>
        <taxon>Leptolyngbyales</taxon>
        <taxon>Leptolyngbyaceae</taxon>
        <taxon>Leptolyngbya group</taxon>
        <taxon>Leptolyngbya</taxon>
    </lineage>
</organism>